<protein>
    <submittedName>
        <fullName evidence="1">Uncharacterized protein</fullName>
    </submittedName>
</protein>
<proteinExistence type="predicted"/>
<reference evidence="1" key="1">
    <citation type="submission" date="2019-10" db="EMBL/GenBank/DDBJ databases">
        <authorList>
            <person name="Ashton P.M."/>
            <person name="Dallman T."/>
            <person name="Nair S."/>
            <person name="De Pinna E."/>
            <person name="Peters T."/>
            <person name="Grant K."/>
        </authorList>
    </citation>
    <scope>NUCLEOTIDE SEQUENCE</scope>
    <source>
        <strain evidence="1">808196</strain>
    </source>
</reference>
<organism evidence="1">
    <name type="scientific">Salmonella enterica I</name>
    <dbReference type="NCBI Taxonomy" id="59201"/>
    <lineage>
        <taxon>Bacteria</taxon>
        <taxon>Pseudomonadati</taxon>
        <taxon>Pseudomonadota</taxon>
        <taxon>Gammaproteobacteria</taxon>
        <taxon>Enterobacterales</taxon>
        <taxon>Enterobacteriaceae</taxon>
        <taxon>Salmonella</taxon>
    </lineage>
</organism>
<sequence>MTNELHVLNKWLEYPYWYKGQATEMKLFHECLLLLIRANGNQMLDQGDIRDYIKSSKEGTLDKETVDREAEKYSYLAQEISEFISNTKL</sequence>
<dbReference type="EMBL" id="AALMQK010000050">
    <property type="protein sequence ID" value="EDB1935662.1"/>
    <property type="molecule type" value="Genomic_DNA"/>
</dbReference>
<accession>A0A3Z4R2W3</accession>
<comment type="caution">
    <text evidence="1">The sequence shown here is derived from an EMBL/GenBank/DDBJ whole genome shotgun (WGS) entry which is preliminary data.</text>
</comment>
<dbReference type="AlphaFoldDB" id="A0A3Z4R2W3"/>
<evidence type="ECO:0000313" key="1">
    <source>
        <dbReference type="EMBL" id="EDB1935662.1"/>
    </source>
</evidence>
<gene>
    <name evidence="1" type="ORF">F9P26_22400</name>
</gene>
<name>A0A3Z4R2W3_SALET</name>